<dbReference type="EMBL" id="VIEB01000204">
    <property type="protein sequence ID" value="TQE00953.1"/>
    <property type="molecule type" value="Genomic_DNA"/>
</dbReference>
<comment type="caution">
    <text evidence="2">The sequence shown here is derived from an EMBL/GenBank/DDBJ whole genome shotgun (WGS) entry which is preliminary data.</text>
</comment>
<evidence type="ECO:0000313" key="2">
    <source>
        <dbReference type="EMBL" id="TQE00953.1"/>
    </source>
</evidence>
<keyword evidence="3" id="KW-1185">Reference proteome</keyword>
<sequence length="95" mass="10652">MSFTLFPSQIVVPNRELLPTWFNYSASCALPFWTLVGGVPWVSVAAKVHFALFDRIMRALFKRVACPPSFSVHPFSSLVLFTSGGGLVMVVRLFW</sequence>
<evidence type="ECO:0000313" key="3">
    <source>
        <dbReference type="Proteomes" id="UP000315295"/>
    </source>
</evidence>
<dbReference type="AlphaFoldDB" id="A0A540MRS6"/>
<keyword evidence="1" id="KW-0472">Membrane</keyword>
<keyword evidence="1" id="KW-0812">Transmembrane</keyword>
<protein>
    <submittedName>
        <fullName evidence="2">Uncharacterized protein</fullName>
    </submittedName>
</protein>
<reference evidence="2 3" key="1">
    <citation type="journal article" date="2019" name="G3 (Bethesda)">
        <title>Sequencing of a Wild Apple (Malus baccata) Genome Unravels the Differences Between Cultivated and Wild Apple Species Regarding Disease Resistance and Cold Tolerance.</title>
        <authorList>
            <person name="Chen X."/>
        </authorList>
    </citation>
    <scope>NUCLEOTIDE SEQUENCE [LARGE SCALE GENOMIC DNA]</scope>
    <source>
        <strain evidence="3">cv. Shandingzi</strain>
        <tissue evidence="2">Leaves</tissue>
    </source>
</reference>
<gene>
    <name evidence="2" type="ORF">C1H46_013493</name>
</gene>
<feature type="transmembrane region" description="Helical" evidence="1">
    <location>
        <begin position="74"/>
        <end position="94"/>
    </location>
</feature>
<name>A0A540MRS6_MALBA</name>
<proteinExistence type="predicted"/>
<organism evidence="2 3">
    <name type="scientific">Malus baccata</name>
    <name type="common">Siberian crab apple</name>
    <name type="synonym">Pyrus baccata</name>
    <dbReference type="NCBI Taxonomy" id="106549"/>
    <lineage>
        <taxon>Eukaryota</taxon>
        <taxon>Viridiplantae</taxon>
        <taxon>Streptophyta</taxon>
        <taxon>Embryophyta</taxon>
        <taxon>Tracheophyta</taxon>
        <taxon>Spermatophyta</taxon>
        <taxon>Magnoliopsida</taxon>
        <taxon>eudicotyledons</taxon>
        <taxon>Gunneridae</taxon>
        <taxon>Pentapetalae</taxon>
        <taxon>rosids</taxon>
        <taxon>fabids</taxon>
        <taxon>Rosales</taxon>
        <taxon>Rosaceae</taxon>
        <taxon>Amygdaloideae</taxon>
        <taxon>Maleae</taxon>
        <taxon>Malus</taxon>
    </lineage>
</organism>
<keyword evidence="1" id="KW-1133">Transmembrane helix</keyword>
<accession>A0A540MRS6</accession>
<evidence type="ECO:0000256" key="1">
    <source>
        <dbReference type="SAM" id="Phobius"/>
    </source>
</evidence>
<feature type="transmembrane region" description="Helical" evidence="1">
    <location>
        <begin position="30"/>
        <end position="53"/>
    </location>
</feature>
<dbReference type="Proteomes" id="UP000315295">
    <property type="component" value="Unassembled WGS sequence"/>
</dbReference>